<comment type="similarity">
    <text evidence="1">Belongs to the membrane fusion protein (MFP) (TC 8.A.1) family.</text>
</comment>
<gene>
    <name evidence="4" type="ORF">XD92_0054</name>
</gene>
<feature type="chain" id="PRO_5007096983" evidence="2">
    <location>
        <begin position="24"/>
        <end position="358"/>
    </location>
</feature>
<dbReference type="PATRIC" id="fig|294710.3.peg.1320"/>
<dbReference type="PANTHER" id="PTHR30469:SF38">
    <property type="entry name" value="HLYD FAMILY SECRETION PROTEIN"/>
    <property type="match status" value="1"/>
</dbReference>
<dbReference type="PANTHER" id="PTHR30469">
    <property type="entry name" value="MULTIDRUG RESISTANCE PROTEIN MDTA"/>
    <property type="match status" value="1"/>
</dbReference>
<keyword evidence="2" id="KW-0732">Signal</keyword>
<dbReference type="PROSITE" id="PS51257">
    <property type="entry name" value="PROKAR_LIPOPROTEIN"/>
    <property type="match status" value="1"/>
</dbReference>
<dbReference type="Pfam" id="PF25954">
    <property type="entry name" value="Beta-barrel_RND_2"/>
    <property type="match status" value="1"/>
</dbReference>
<feature type="domain" description="CusB-like beta-barrel" evidence="3">
    <location>
        <begin position="208"/>
        <end position="276"/>
    </location>
</feature>
<dbReference type="InterPro" id="IPR058792">
    <property type="entry name" value="Beta-barrel_RND_2"/>
</dbReference>
<evidence type="ECO:0000256" key="2">
    <source>
        <dbReference type="SAM" id="SignalP"/>
    </source>
</evidence>
<dbReference type="Gene3D" id="2.40.50.100">
    <property type="match status" value="1"/>
</dbReference>
<evidence type="ECO:0000313" key="4">
    <source>
        <dbReference type="EMBL" id="KUK78768.1"/>
    </source>
</evidence>
<organism evidence="4 5">
    <name type="scientific">Proteiniphilum acetatigenes</name>
    <dbReference type="NCBI Taxonomy" id="294710"/>
    <lineage>
        <taxon>Bacteria</taxon>
        <taxon>Pseudomonadati</taxon>
        <taxon>Bacteroidota</taxon>
        <taxon>Bacteroidia</taxon>
        <taxon>Bacteroidales</taxon>
        <taxon>Dysgonomonadaceae</taxon>
        <taxon>Proteiniphilum</taxon>
    </lineage>
</organism>
<dbReference type="NCBIfam" id="TIGR01730">
    <property type="entry name" value="RND_mfp"/>
    <property type="match status" value="1"/>
</dbReference>
<dbReference type="InterPro" id="IPR006143">
    <property type="entry name" value="RND_pump_MFP"/>
</dbReference>
<dbReference type="Gene3D" id="2.40.420.20">
    <property type="match status" value="1"/>
</dbReference>
<evidence type="ECO:0000313" key="5">
    <source>
        <dbReference type="Proteomes" id="UP000053860"/>
    </source>
</evidence>
<dbReference type="GO" id="GO:0015562">
    <property type="term" value="F:efflux transmembrane transporter activity"/>
    <property type="evidence" value="ECO:0007669"/>
    <property type="project" value="TreeGrafter"/>
</dbReference>
<dbReference type="Gene3D" id="1.10.287.470">
    <property type="entry name" value="Helix hairpin bin"/>
    <property type="match status" value="1"/>
</dbReference>
<dbReference type="EMBL" id="LGGN01000004">
    <property type="protein sequence ID" value="KUK78768.1"/>
    <property type="molecule type" value="Genomic_DNA"/>
</dbReference>
<proteinExistence type="inferred from homology"/>
<evidence type="ECO:0000256" key="1">
    <source>
        <dbReference type="ARBA" id="ARBA00009477"/>
    </source>
</evidence>
<reference evidence="5" key="1">
    <citation type="journal article" date="2015" name="MBio">
        <title>Genome-Resolved Metagenomic Analysis Reveals Roles for Candidate Phyla and Other Microbial Community Members in Biogeochemical Transformations in Oil Reservoirs.</title>
        <authorList>
            <person name="Hu P."/>
            <person name="Tom L."/>
            <person name="Singh A."/>
            <person name="Thomas B.C."/>
            <person name="Baker B.J."/>
            <person name="Piceno Y.M."/>
            <person name="Andersen G.L."/>
            <person name="Banfield J.F."/>
        </authorList>
    </citation>
    <scope>NUCLEOTIDE SEQUENCE [LARGE SCALE GENOMIC DNA]</scope>
</reference>
<feature type="signal peptide" evidence="2">
    <location>
        <begin position="1"/>
        <end position="23"/>
    </location>
</feature>
<dbReference type="SUPFAM" id="SSF111369">
    <property type="entry name" value="HlyD-like secretion proteins"/>
    <property type="match status" value="1"/>
</dbReference>
<name>A0A101HL10_9BACT</name>
<evidence type="ECO:0000259" key="3">
    <source>
        <dbReference type="Pfam" id="PF25954"/>
    </source>
</evidence>
<dbReference type="GO" id="GO:1990281">
    <property type="term" value="C:efflux pump complex"/>
    <property type="evidence" value="ECO:0007669"/>
    <property type="project" value="TreeGrafter"/>
</dbReference>
<dbReference type="Gene3D" id="2.40.30.170">
    <property type="match status" value="1"/>
</dbReference>
<dbReference type="AlphaFoldDB" id="A0A101HL10"/>
<protein>
    <submittedName>
        <fullName evidence="4">Efflux transporter, RND family, MFP subunit</fullName>
    </submittedName>
</protein>
<comment type="caution">
    <text evidence="4">The sequence shown here is derived from an EMBL/GenBank/DDBJ whole genome shotgun (WGS) entry which is preliminary data.</text>
</comment>
<accession>A0A101HL10</accession>
<dbReference type="STRING" id="1123008.GCA_000380985_03590"/>
<dbReference type="Proteomes" id="UP000053860">
    <property type="component" value="Unassembled WGS sequence"/>
</dbReference>
<sequence length="358" mass="39488">MKHNCIFILILSCTLLSACNADKKETNETTVQQLLPDRPAEVTVMKLTATDFEHELVSNGKISAGNMAELKFLTSEMISDIYVKNGSRVNKGQRIAMLDTYSLTNALNQAKDALDRSKLEYQDVLIGQGYKPDNPKAIPEEVMELAKVKSGFNTAQTQYDMALYNLEKATLTAPISGVVANLFAKPNTLSSPSEIFCHIIDTRSLEVTFTVLENELAMIRTGDKIKVTPFSLPGVEVEGRVSEINPWVDKNGMVQVKASIGYHEQMVEGMNVRVSIFRSLGKQWVVPKSAVVLRTGKEVVFTLEDGKAIWNYVQTGLENANSYTITSETLKEGDEVIISGNINLAHESSVVTIENSSK</sequence>